<evidence type="ECO:0000313" key="1">
    <source>
        <dbReference type="EMBL" id="RUT34956.1"/>
    </source>
</evidence>
<dbReference type="RefSeq" id="WP_127187076.1">
    <property type="nucleotide sequence ID" value="NZ_RZNJ01000001.1"/>
</dbReference>
<accession>A0A433XLJ7</accession>
<organism evidence="1 2">
    <name type="scientific">Arsenicitalea aurantiaca</name>
    <dbReference type="NCBI Taxonomy" id="1783274"/>
    <lineage>
        <taxon>Bacteria</taxon>
        <taxon>Pseudomonadati</taxon>
        <taxon>Pseudomonadota</taxon>
        <taxon>Alphaproteobacteria</taxon>
        <taxon>Hyphomicrobiales</taxon>
        <taxon>Devosiaceae</taxon>
        <taxon>Arsenicitalea</taxon>
    </lineage>
</organism>
<comment type="caution">
    <text evidence="1">The sequence shown here is derived from an EMBL/GenBank/DDBJ whole genome shotgun (WGS) entry which is preliminary data.</text>
</comment>
<dbReference type="Proteomes" id="UP000281547">
    <property type="component" value="Unassembled WGS sequence"/>
</dbReference>
<dbReference type="EMBL" id="RZNJ01000001">
    <property type="protein sequence ID" value="RUT34956.1"/>
    <property type="molecule type" value="Genomic_DNA"/>
</dbReference>
<gene>
    <name evidence="1" type="ORF">EMQ25_03095</name>
</gene>
<keyword evidence="2" id="KW-1185">Reference proteome</keyword>
<dbReference type="OrthoDB" id="7950844at2"/>
<proteinExistence type="predicted"/>
<protein>
    <submittedName>
        <fullName evidence="1">Uncharacterized protein</fullName>
    </submittedName>
</protein>
<name>A0A433XLJ7_9HYPH</name>
<reference evidence="1 2" key="1">
    <citation type="journal article" date="2016" name="Int. J. Syst. Evol. Microbiol.">
        <title>Arsenicitalea aurantiaca gen. nov., sp. nov., a new member of the family Hyphomicrobiaceae, isolated from high-arsenic sediment.</title>
        <authorList>
            <person name="Mu Y."/>
            <person name="Zhou L."/>
            <person name="Zeng X.C."/>
            <person name="Liu L."/>
            <person name="Pan Y."/>
            <person name="Chen X."/>
            <person name="Wang J."/>
            <person name="Li S."/>
            <person name="Li W.J."/>
            <person name="Wang Y."/>
        </authorList>
    </citation>
    <scope>NUCLEOTIDE SEQUENCE [LARGE SCALE GENOMIC DNA]</scope>
    <source>
        <strain evidence="1 2">42-50</strain>
    </source>
</reference>
<evidence type="ECO:0000313" key="2">
    <source>
        <dbReference type="Proteomes" id="UP000281547"/>
    </source>
</evidence>
<dbReference type="AlphaFoldDB" id="A0A433XLJ7"/>
<sequence>MSVARVAFTAIGLAMTVARNPVLRAGIRAAATNPRTRAMVTEAALGAAYTAGVVARRIVPRKRID</sequence>